<dbReference type="Gene3D" id="2.60.40.10">
    <property type="entry name" value="Immunoglobulins"/>
    <property type="match status" value="1"/>
</dbReference>
<dbReference type="SMART" id="SM00089">
    <property type="entry name" value="PKD"/>
    <property type="match status" value="1"/>
</dbReference>
<dbReference type="Pfam" id="PF16656">
    <property type="entry name" value="Pur_ac_phosph_N"/>
    <property type="match status" value="1"/>
</dbReference>
<evidence type="ECO:0000313" key="5">
    <source>
        <dbReference type="Proteomes" id="UP000648239"/>
    </source>
</evidence>
<feature type="domain" description="PKD" evidence="3">
    <location>
        <begin position="436"/>
        <end position="514"/>
    </location>
</feature>
<dbReference type="InterPro" id="IPR029052">
    <property type="entry name" value="Metallo-depent_PP-like"/>
</dbReference>
<dbReference type="InterPro" id="IPR013783">
    <property type="entry name" value="Ig-like_fold"/>
</dbReference>
<comment type="caution">
    <text evidence="4">The sequence shown here is derived from an EMBL/GenBank/DDBJ whole genome shotgun (WGS) entry which is preliminary data.</text>
</comment>
<dbReference type="PANTHER" id="PTHR22953:SF153">
    <property type="entry name" value="PURPLE ACID PHOSPHATASE"/>
    <property type="match status" value="1"/>
</dbReference>
<dbReference type="InterPro" id="IPR015914">
    <property type="entry name" value="PAPs_N"/>
</dbReference>
<dbReference type="Gene3D" id="3.60.21.10">
    <property type="match status" value="1"/>
</dbReference>
<dbReference type="PANTHER" id="PTHR22953">
    <property type="entry name" value="ACID PHOSPHATASE RELATED"/>
    <property type="match status" value="1"/>
</dbReference>
<dbReference type="InterPro" id="IPR000601">
    <property type="entry name" value="PKD_dom"/>
</dbReference>
<dbReference type="GO" id="GO:0003993">
    <property type="term" value="F:acid phosphatase activity"/>
    <property type="evidence" value="ECO:0007669"/>
    <property type="project" value="InterPro"/>
</dbReference>
<organism evidence="4 5">
    <name type="scientific">Candidatus Polarisedimenticola svalbardensis</name>
    <dbReference type="NCBI Taxonomy" id="2886004"/>
    <lineage>
        <taxon>Bacteria</taxon>
        <taxon>Pseudomonadati</taxon>
        <taxon>Acidobacteriota</taxon>
        <taxon>Candidatus Polarisedimenticolia</taxon>
        <taxon>Candidatus Polarisedimenticolales</taxon>
        <taxon>Candidatus Polarisedimenticolaceae</taxon>
        <taxon>Candidatus Polarisedimenticola</taxon>
    </lineage>
</organism>
<dbReference type="InterPro" id="IPR008963">
    <property type="entry name" value="Purple_acid_Pase-like_N"/>
</dbReference>
<dbReference type="InterPro" id="IPR035986">
    <property type="entry name" value="PKD_dom_sf"/>
</dbReference>
<dbReference type="Pfam" id="PF18911">
    <property type="entry name" value="PKD_4"/>
    <property type="match status" value="1"/>
</dbReference>
<keyword evidence="1" id="KW-0732">Signal</keyword>
<protein>
    <submittedName>
        <fullName evidence="4">Metallophosphoesterase</fullName>
    </submittedName>
</protein>
<dbReference type="Pfam" id="PF00149">
    <property type="entry name" value="Metallophos"/>
    <property type="match status" value="1"/>
</dbReference>
<dbReference type="InterPro" id="IPR039331">
    <property type="entry name" value="PAPs-like"/>
</dbReference>
<dbReference type="SUPFAM" id="SSF49299">
    <property type="entry name" value="PKD domain"/>
    <property type="match status" value="1"/>
</dbReference>
<dbReference type="Proteomes" id="UP000648239">
    <property type="component" value="Unassembled WGS sequence"/>
</dbReference>
<dbReference type="Gene3D" id="2.60.40.380">
    <property type="entry name" value="Purple acid phosphatase-like, N-terminal"/>
    <property type="match status" value="1"/>
</dbReference>
<dbReference type="SUPFAM" id="SSF56300">
    <property type="entry name" value="Metallo-dependent phosphatases"/>
    <property type="match status" value="1"/>
</dbReference>
<sequence length="632" mass="67290">MRILKVIGLLVALTMIGTVGGQSGPVIVRGPYVQMAVPDGITVRWRTDVPADTRVRYGLDPADLSFLAEDLLTTTEHEVRLESLLPNTRYYYAIGTTSGDLAGGDPEHYFVTSPVAGSQQASRIWVLGDFGSADIHSDAVRDAYYNFNTDRPTDLVLLLGDNAYGEGTDAQHQAALFDTLPTLIRNASMWPNFGNHDVNSSHSSTQTGPYFDSFNMPANGESGGVASGTEAYYSFDFGNVHFIAMNSEDVNRTPGAPMLAWLEQDLAASTADWVVAYWHHPPYSKGAHDSDLEIRMVQMRENVLPILEGYGVDLVLTGHSHAYERSYLIDGHYGLSGTFMETMKVDGGDGTLGGTGAYQKSGKGLNPHEGTVYVVAGSASRLGSGAFDHPAVYLSIYIRGSLVLDPDGDRMEAIFLDDAGLVRDRFMIVKNTAVAPVAGFSATPVRGAAPLTVRFQDLSSTNTASWAWDLDGDAQDDSIEREPEFVYDLPGLYDVTLAVANDSGSDLVSRPLYVCVSTGFPAETTGLTVGADHASLNWSAVPAAEQYDVVRGDLVTLRSTGGDFSAAVIGCVESGSLDTSSSDGTVPSPGNGFFYLVRGISSCGEAGTYDETGNSQAGGRDGEIDGAANSCP</sequence>
<accession>A0A8J6Y882</accession>
<evidence type="ECO:0000256" key="1">
    <source>
        <dbReference type="ARBA" id="ARBA00022729"/>
    </source>
</evidence>
<name>A0A8J6Y882_9BACT</name>
<reference evidence="4 5" key="1">
    <citation type="submission" date="2020-08" db="EMBL/GenBank/DDBJ databases">
        <title>Acidobacteriota in marine sediments use diverse sulfur dissimilation pathways.</title>
        <authorList>
            <person name="Wasmund K."/>
        </authorList>
    </citation>
    <scope>NUCLEOTIDE SEQUENCE [LARGE SCALE GENOMIC DNA]</scope>
    <source>
        <strain evidence="4">MAG AM4</strain>
    </source>
</reference>
<evidence type="ECO:0000256" key="2">
    <source>
        <dbReference type="SAM" id="MobiDB-lite"/>
    </source>
</evidence>
<feature type="region of interest" description="Disordered" evidence="2">
    <location>
        <begin position="611"/>
        <end position="632"/>
    </location>
</feature>
<dbReference type="InterPro" id="IPR004843">
    <property type="entry name" value="Calcineurin-like_PHP"/>
</dbReference>
<dbReference type="PROSITE" id="PS50093">
    <property type="entry name" value="PKD"/>
    <property type="match status" value="1"/>
</dbReference>
<dbReference type="EMBL" id="JACXWD010000020">
    <property type="protein sequence ID" value="MBD3867991.1"/>
    <property type="molecule type" value="Genomic_DNA"/>
</dbReference>
<dbReference type="InterPro" id="IPR022409">
    <property type="entry name" value="PKD/Chitinase_dom"/>
</dbReference>
<proteinExistence type="predicted"/>
<evidence type="ECO:0000259" key="3">
    <source>
        <dbReference type="PROSITE" id="PS50093"/>
    </source>
</evidence>
<dbReference type="CDD" id="cd00146">
    <property type="entry name" value="PKD"/>
    <property type="match status" value="1"/>
</dbReference>
<evidence type="ECO:0000313" key="4">
    <source>
        <dbReference type="EMBL" id="MBD3867991.1"/>
    </source>
</evidence>
<dbReference type="AlphaFoldDB" id="A0A8J6Y882"/>
<dbReference type="SUPFAM" id="SSF49363">
    <property type="entry name" value="Purple acid phosphatase, N-terminal domain"/>
    <property type="match status" value="1"/>
</dbReference>
<dbReference type="GO" id="GO:0046872">
    <property type="term" value="F:metal ion binding"/>
    <property type="evidence" value="ECO:0007669"/>
    <property type="project" value="InterPro"/>
</dbReference>
<gene>
    <name evidence="4" type="ORF">IFK94_07695</name>
</gene>